<evidence type="ECO:0008006" key="3">
    <source>
        <dbReference type="Google" id="ProtNLM"/>
    </source>
</evidence>
<proteinExistence type="predicted"/>
<dbReference type="Pfam" id="PF08020">
    <property type="entry name" value="DUF1706"/>
    <property type="match status" value="1"/>
</dbReference>
<dbReference type="InterPro" id="IPR034660">
    <property type="entry name" value="DinB/YfiT-like"/>
</dbReference>
<dbReference type="SUPFAM" id="SSF109854">
    <property type="entry name" value="DinB/YfiT-like putative metalloenzymes"/>
    <property type="match status" value="1"/>
</dbReference>
<dbReference type="EMBL" id="JXKH01000004">
    <property type="protein sequence ID" value="OJG18619.1"/>
    <property type="molecule type" value="Genomic_DNA"/>
</dbReference>
<dbReference type="InterPro" id="IPR012550">
    <property type="entry name" value="DUF1706"/>
</dbReference>
<comment type="caution">
    <text evidence="1">The sequence shown here is derived from an EMBL/GenBank/DDBJ whole genome shotgun (WGS) entry which is preliminary data.</text>
</comment>
<accession>A0A1L8RFS1</accession>
<dbReference type="AlphaFoldDB" id="A0A1L8RFS1"/>
<keyword evidence="2" id="KW-1185">Reference proteome</keyword>
<dbReference type="PANTHER" id="PTHR40658">
    <property type="match status" value="1"/>
</dbReference>
<protein>
    <recommendedName>
        <fullName evidence="3">ClbS/DfsB family four-helix bundle protein</fullName>
    </recommendedName>
</protein>
<dbReference type="RefSeq" id="WP_067395638.1">
    <property type="nucleotide sequence ID" value="NZ_JXKH01000004.1"/>
</dbReference>
<evidence type="ECO:0000313" key="1">
    <source>
        <dbReference type="EMBL" id="OJG18619.1"/>
    </source>
</evidence>
<reference evidence="1 2" key="1">
    <citation type="submission" date="2014-12" db="EMBL/GenBank/DDBJ databases">
        <title>Draft genome sequences of 29 type strains of Enterococci.</title>
        <authorList>
            <person name="Zhong Z."/>
            <person name="Sun Z."/>
            <person name="Liu W."/>
            <person name="Zhang W."/>
            <person name="Zhang H."/>
        </authorList>
    </citation>
    <scope>NUCLEOTIDE SEQUENCE [LARGE SCALE GENOMIC DNA]</scope>
    <source>
        <strain evidence="1 2">DSM 17029</strain>
    </source>
</reference>
<dbReference type="STRING" id="214095.RU97_GL002016"/>
<dbReference type="PIRSF" id="PIRSF031551">
    <property type="entry name" value="DUF1706"/>
    <property type="match status" value="1"/>
</dbReference>
<gene>
    <name evidence="1" type="ORF">RU97_GL002016</name>
</gene>
<dbReference type="PANTHER" id="PTHR40658:SF4">
    <property type="entry name" value="HYPOTHETICAL CYTOSOLIC PROTEIN"/>
    <property type="match status" value="1"/>
</dbReference>
<organism evidence="1 2">
    <name type="scientific">Enterococcus canis</name>
    <dbReference type="NCBI Taxonomy" id="214095"/>
    <lineage>
        <taxon>Bacteria</taxon>
        <taxon>Bacillati</taxon>
        <taxon>Bacillota</taxon>
        <taxon>Bacilli</taxon>
        <taxon>Lactobacillales</taxon>
        <taxon>Enterococcaceae</taxon>
        <taxon>Enterococcus</taxon>
    </lineage>
</organism>
<name>A0A1L8RFS1_9ENTE</name>
<dbReference type="Proteomes" id="UP000181884">
    <property type="component" value="Unassembled WGS sequence"/>
</dbReference>
<dbReference type="Gene3D" id="1.20.120.450">
    <property type="entry name" value="dinb family like domain"/>
    <property type="match status" value="1"/>
</dbReference>
<evidence type="ECO:0000313" key="2">
    <source>
        <dbReference type="Proteomes" id="UP000181884"/>
    </source>
</evidence>
<sequence>MARPKNKTELLTAATQQYTKLQQLVDSLPADFAEEDFTFSSEFLAKKKEAHWTRDQNLRDVLIHLYEWQQLLLTWVADNQQGQARPFLPAPYNWRSYGAMNEEFVVKHQNTSLAEAKALLADSHQQTLQLLSDFSDEALFTKKYYPWTGSSSLGSYGISATSSHYDWAIKKLKQATKTQKNS</sequence>